<accession>A0ABW6ZS31</accession>
<comment type="caution">
    <text evidence="1">The sequence shown here is derived from an EMBL/GenBank/DDBJ whole genome shotgun (WGS) entry which is preliminary data.</text>
</comment>
<protein>
    <submittedName>
        <fullName evidence="1">Uncharacterized protein</fullName>
    </submittedName>
</protein>
<reference evidence="1 2" key="1">
    <citation type="submission" date="2024-02" db="EMBL/GenBank/DDBJ databases">
        <title>Expansion and revision of Xanthobacter and proposal of Roseixanthobacter gen. nov.</title>
        <authorList>
            <person name="Soltysiak M.P.M."/>
            <person name="Jalihal A."/>
            <person name="Ory A."/>
            <person name="Chrisophersen C."/>
            <person name="Lee A.D."/>
            <person name="Boulton J."/>
            <person name="Springer M."/>
        </authorList>
    </citation>
    <scope>NUCLEOTIDE SEQUENCE [LARGE SCALE GENOMIC DNA]</scope>
    <source>
        <strain evidence="1 2">23A</strain>
    </source>
</reference>
<dbReference type="EMBL" id="JBAFVH010000002">
    <property type="protein sequence ID" value="MFG1371526.1"/>
    <property type="molecule type" value="Genomic_DNA"/>
</dbReference>
<sequence>MAAALRKPAAEEPTSTSAIPANWQRFVAERDARDAYLNKPMALWTEAEWAEFHRYENDTRKWTRSW</sequence>
<keyword evidence="2" id="KW-1185">Reference proteome</keyword>
<gene>
    <name evidence="1" type="ORF">V5F32_05055</name>
</gene>
<dbReference type="Proteomes" id="UP001604002">
    <property type="component" value="Unassembled WGS sequence"/>
</dbReference>
<dbReference type="RefSeq" id="WP_393991508.1">
    <property type="nucleotide sequence ID" value="NZ_JBAFVH010000002.1"/>
</dbReference>
<organism evidence="1 2">
    <name type="scientific">Xanthobacter oligotrophicus</name>
    <dbReference type="NCBI Taxonomy" id="2607286"/>
    <lineage>
        <taxon>Bacteria</taxon>
        <taxon>Pseudomonadati</taxon>
        <taxon>Pseudomonadota</taxon>
        <taxon>Alphaproteobacteria</taxon>
        <taxon>Hyphomicrobiales</taxon>
        <taxon>Xanthobacteraceae</taxon>
        <taxon>Xanthobacter</taxon>
    </lineage>
</organism>
<evidence type="ECO:0000313" key="1">
    <source>
        <dbReference type="EMBL" id="MFG1371526.1"/>
    </source>
</evidence>
<proteinExistence type="predicted"/>
<evidence type="ECO:0000313" key="2">
    <source>
        <dbReference type="Proteomes" id="UP001604002"/>
    </source>
</evidence>
<name>A0ABW6ZS31_9HYPH</name>